<name>A0A1T4YFR3_9BACT</name>
<accession>A0A1T4YFR3</accession>
<reference evidence="2" key="1">
    <citation type="submission" date="2017-02" db="EMBL/GenBank/DDBJ databases">
        <authorList>
            <person name="Varghese N."/>
            <person name="Submissions S."/>
        </authorList>
    </citation>
    <scope>NUCLEOTIDE SEQUENCE [LARGE SCALE GENOMIC DNA]</scope>
    <source>
        <strain evidence="2">ATCC 700200</strain>
    </source>
</reference>
<dbReference type="STRING" id="48467.SAMN02745166_03165"/>
<keyword evidence="2" id="KW-1185">Reference proteome</keyword>
<organism evidence="1 2">
    <name type="scientific">Prosthecobacter debontii</name>
    <dbReference type="NCBI Taxonomy" id="48467"/>
    <lineage>
        <taxon>Bacteria</taxon>
        <taxon>Pseudomonadati</taxon>
        <taxon>Verrucomicrobiota</taxon>
        <taxon>Verrucomicrobiia</taxon>
        <taxon>Verrucomicrobiales</taxon>
        <taxon>Verrucomicrobiaceae</taxon>
        <taxon>Prosthecobacter</taxon>
    </lineage>
</organism>
<evidence type="ECO:0000313" key="2">
    <source>
        <dbReference type="Proteomes" id="UP000190774"/>
    </source>
</evidence>
<protein>
    <submittedName>
        <fullName evidence="1">Uncharacterized protein</fullName>
    </submittedName>
</protein>
<evidence type="ECO:0000313" key="1">
    <source>
        <dbReference type="EMBL" id="SKB00543.1"/>
    </source>
</evidence>
<dbReference type="RefSeq" id="WP_139373294.1">
    <property type="nucleotide sequence ID" value="NZ_FUYE01000010.1"/>
</dbReference>
<proteinExistence type="predicted"/>
<gene>
    <name evidence="1" type="ORF">SAMN02745166_03165</name>
</gene>
<sequence>MDTRPSLFQLFVGTVIYKMPYRESRRCLDLIANHGLPITYLELSAHHLAGGRIGSWIEGLIYAQNHGIKMSVTNAAARDLIEVYGSKLTLLNHIQAFERLGVKDLDSAPLDLDKIKEV</sequence>
<dbReference type="EMBL" id="FUYE01000010">
    <property type="protein sequence ID" value="SKB00543.1"/>
    <property type="molecule type" value="Genomic_DNA"/>
</dbReference>
<dbReference type="Proteomes" id="UP000190774">
    <property type="component" value="Unassembled WGS sequence"/>
</dbReference>
<dbReference type="AlphaFoldDB" id="A0A1T4YFR3"/>